<evidence type="ECO:0000313" key="7">
    <source>
        <dbReference type="EMBL" id="PCC84055.1"/>
    </source>
</evidence>
<dbReference type="Pfam" id="PF25990">
    <property type="entry name" value="Beta-barrel_YknX"/>
    <property type="match status" value="1"/>
</dbReference>
<evidence type="ECO:0000259" key="6">
    <source>
        <dbReference type="Pfam" id="PF25990"/>
    </source>
</evidence>
<dbReference type="InterPro" id="IPR058636">
    <property type="entry name" value="Beta-barrel_YknX"/>
</dbReference>
<dbReference type="GO" id="GO:0030313">
    <property type="term" value="C:cell envelope"/>
    <property type="evidence" value="ECO:0007669"/>
    <property type="project" value="UniProtKB-SubCell"/>
</dbReference>
<proteinExistence type="predicted"/>
<dbReference type="Gene3D" id="2.40.30.170">
    <property type="match status" value="1"/>
</dbReference>
<name>A0A2A4AJX7_9CORY</name>
<comment type="caution">
    <text evidence="7">The sequence shown here is derived from an EMBL/GenBank/DDBJ whole genome shotgun (WGS) entry which is preliminary data.</text>
</comment>
<feature type="domain" description="Multidrug resistance protein MdtA-like C-terminal permuted SH3" evidence="5">
    <location>
        <begin position="464"/>
        <end position="521"/>
    </location>
</feature>
<dbReference type="InterPro" id="IPR050465">
    <property type="entry name" value="UPF0194_transport"/>
</dbReference>
<gene>
    <name evidence="7" type="ORF">COM45_01205</name>
</gene>
<sequence>MKKKTIAITTAALAVLTVGGGGAYYLTFGPDGVVLTAADVTTVAAKDITQSVPATGSIAPAREVSLATTQTGPIVTLDAKVGQRVTANQRLASFDTSATERELQSQRAAQAAEEVGAFNQVEDAQLQLNQLQDALDQGLNGEVNAARASVDTAQHSFDDAQQAVAESRAAADPSVAEAAAAVDTARAGLRTANNASLQAALASLGAAGEATADSATMATSLLASTEADDAVSDAQNQVDRAEESYARALEAVDREVGAKQRAANAAYAQLSDAQLAQRAAELSAQQQIDAQSQAVNHALKSAAGARVAAEEANAKLEFDISGSQLFSPLNGVITSVTAQQGRPAEGPLLAIADDSSLLVKATIKEADIADIEVGDHVTFTSPSQPHKEYTGTVSFISPVSAAPAAPAAPAEAAGSGASAPAASGTGTGSGKAEFPIEVRVDGNREGLRLGSTAKVKVVTHEDKDALTVPLSALIDGDKAVLVVSDSGTIERRDVKLGTRTDFEAAVTSGLHRGDRVLTQGAAHEGDVGQQASLPDAASGEK</sequence>
<organism evidence="7 8">
    <name type="scientific">Corynebacterium accolens</name>
    <dbReference type="NCBI Taxonomy" id="38284"/>
    <lineage>
        <taxon>Bacteria</taxon>
        <taxon>Bacillati</taxon>
        <taxon>Actinomycetota</taxon>
        <taxon>Actinomycetes</taxon>
        <taxon>Mycobacteriales</taxon>
        <taxon>Corynebacteriaceae</taxon>
        <taxon>Corynebacterium</taxon>
    </lineage>
</organism>
<accession>A0A2A4AJX7</accession>
<dbReference type="PANTHER" id="PTHR32347:SF14">
    <property type="entry name" value="EFFLUX SYSTEM COMPONENT YKNX-RELATED"/>
    <property type="match status" value="1"/>
</dbReference>
<evidence type="ECO:0000256" key="1">
    <source>
        <dbReference type="ARBA" id="ARBA00004196"/>
    </source>
</evidence>
<protein>
    <submittedName>
        <fullName evidence="7">Uncharacterized protein</fullName>
    </submittedName>
</protein>
<dbReference type="InterPro" id="IPR058627">
    <property type="entry name" value="MdtA-like_C"/>
</dbReference>
<dbReference type="EMBL" id="NWBP01000001">
    <property type="protein sequence ID" value="PCC84055.1"/>
    <property type="molecule type" value="Genomic_DNA"/>
</dbReference>
<feature type="coiled-coil region" evidence="3">
    <location>
        <begin position="224"/>
        <end position="251"/>
    </location>
</feature>
<dbReference type="Gene3D" id="2.40.420.20">
    <property type="match status" value="1"/>
</dbReference>
<evidence type="ECO:0000256" key="4">
    <source>
        <dbReference type="SAM" id="MobiDB-lite"/>
    </source>
</evidence>
<dbReference type="PANTHER" id="PTHR32347">
    <property type="entry name" value="EFFLUX SYSTEM COMPONENT YKNX-RELATED"/>
    <property type="match status" value="1"/>
</dbReference>
<dbReference type="Pfam" id="PF25967">
    <property type="entry name" value="RND-MFP_C"/>
    <property type="match status" value="1"/>
</dbReference>
<evidence type="ECO:0000256" key="3">
    <source>
        <dbReference type="SAM" id="Coils"/>
    </source>
</evidence>
<evidence type="ECO:0000313" key="8">
    <source>
        <dbReference type="Proteomes" id="UP000218690"/>
    </source>
</evidence>
<feature type="region of interest" description="Disordered" evidence="4">
    <location>
        <begin position="410"/>
        <end position="433"/>
    </location>
</feature>
<reference evidence="7 8" key="1">
    <citation type="submission" date="2017-09" db="EMBL/GenBank/DDBJ databases">
        <title>Draft Genome Sequence of Corynebacterium accolens AH4003.</title>
        <authorList>
            <person name="Chen Y."/>
            <person name="Oosthuysen W.F."/>
            <person name="Kelley S."/>
            <person name="Horswill A."/>
        </authorList>
    </citation>
    <scope>NUCLEOTIDE SEQUENCE [LARGE SCALE GENOMIC DNA]</scope>
    <source>
        <strain evidence="7 8">AH4003</strain>
    </source>
</reference>
<dbReference type="Proteomes" id="UP000218690">
    <property type="component" value="Unassembled WGS sequence"/>
</dbReference>
<evidence type="ECO:0000256" key="2">
    <source>
        <dbReference type="ARBA" id="ARBA00023054"/>
    </source>
</evidence>
<feature type="domain" description="YknX-like beta-barrel" evidence="6">
    <location>
        <begin position="358"/>
        <end position="457"/>
    </location>
</feature>
<feature type="compositionally biased region" description="Low complexity" evidence="4">
    <location>
        <begin position="410"/>
        <end position="424"/>
    </location>
</feature>
<feature type="region of interest" description="Disordered" evidence="4">
    <location>
        <begin position="521"/>
        <end position="541"/>
    </location>
</feature>
<keyword evidence="2 3" id="KW-0175">Coiled coil</keyword>
<evidence type="ECO:0000259" key="5">
    <source>
        <dbReference type="Pfam" id="PF25967"/>
    </source>
</evidence>
<comment type="subcellular location">
    <subcellularLocation>
        <location evidence="1">Cell envelope</location>
    </subcellularLocation>
</comment>
<dbReference type="AlphaFoldDB" id="A0A2A4AJX7"/>